<keyword evidence="1" id="KW-0732">Signal</keyword>
<feature type="domain" description="Lipid/polyisoprenoid-binding YceI-like" evidence="2">
    <location>
        <begin position="35"/>
        <end position="192"/>
    </location>
</feature>
<accession>A0AAE3QDB9</accession>
<gene>
    <name evidence="3" type="ORF">MRS75_05070</name>
</gene>
<evidence type="ECO:0000313" key="3">
    <source>
        <dbReference type="EMBL" id="MDI7921455.1"/>
    </source>
</evidence>
<dbReference type="InterPro" id="IPR007372">
    <property type="entry name" value="Lipid/polyisoprenoid-bd_YceI"/>
</dbReference>
<dbReference type="EMBL" id="JALDYZ010000002">
    <property type="protein sequence ID" value="MDI7921455.1"/>
    <property type="molecule type" value="Genomic_DNA"/>
</dbReference>
<dbReference type="Pfam" id="PF04264">
    <property type="entry name" value="YceI"/>
    <property type="match status" value="1"/>
</dbReference>
<name>A0AAE3QDB9_9HYPH</name>
<dbReference type="SUPFAM" id="SSF101874">
    <property type="entry name" value="YceI-like"/>
    <property type="match status" value="1"/>
</dbReference>
<evidence type="ECO:0000256" key="1">
    <source>
        <dbReference type="SAM" id="SignalP"/>
    </source>
</evidence>
<organism evidence="3 4">
    <name type="scientific">Ferirhizobium litorale</name>
    <dbReference type="NCBI Taxonomy" id="2927786"/>
    <lineage>
        <taxon>Bacteria</taxon>
        <taxon>Pseudomonadati</taxon>
        <taxon>Pseudomonadota</taxon>
        <taxon>Alphaproteobacteria</taxon>
        <taxon>Hyphomicrobiales</taxon>
        <taxon>Rhizobiaceae</taxon>
        <taxon>Ferirhizobium</taxon>
    </lineage>
</organism>
<dbReference type="PANTHER" id="PTHR34406:SF1">
    <property type="entry name" value="PROTEIN YCEI"/>
    <property type="match status" value="1"/>
</dbReference>
<dbReference type="InterPro" id="IPR036761">
    <property type="entry name" value="TTHA0802/YceI-like_sf"/>
</dbReference>
<dbReference type="Gene3D" id="2.40.128.110">
    <property type="entry name" value="Lipid/polyisoprenoid-binding, YceI-like"/>
    <property type="match status" value="1"/>
</dbReference>
<dbReference type="AlphaFoldDB" id="A0AAE3QDB9"/>
<evidence type="ECO:0000313" key="4">
    <source>
        <dbReference type="Proteomes" id="UP001161580"/>
    </source>
</evidence>
<sequence>MRWKAAGASAFLFAALVAEPGLGAPAPDLQAAAGTYRVTSASRIGFSIGQVGGGGIQGTFGNFSGTFRIDGGNIGRSTVQFTIYPQSVVTRERRMEDFLRSSAVFHAEKFPTVTFRSTAVRQTASDQAIVEGLLTARGTTRPETFNVRLTGWNRSSIAFEVTGSLYRSRYGMDVGTPVYSNVVRFDMDIRGRRN</sequence>
<keyword evidence="4" id="KW-1185">Reference proteome</keyword>
<proteinExistence type="predicted"/>
<dbReference type="PANTHER" id="PTHR34406">
    <property type="entry name" value="PROTEIN YCEI"/>
    <property type="match status" value="1"/>
</dbReference>
<dbReference type="Proteomes" id="UP001161580">
    <property type="component" value="Unassembled WGS sequence"/>
</dbReference>
<dbReference type="RefSeq" id="WP_311785627.1">
    <property type="nucleotide sequence ID" value="NZ_JALDYY010000002.1"/>
</dbReference>
<feature type="signal peptide" evidence="1">
    <location>
        <begin position="1"/>
        <end position="23"/>
    </location>
</feature>
<protein>
    <submittedName>
        <fullName evidence="3">YceI family protein</fullName>
    </submittedName>
</protein>
<reference evidence="3" key="1">
    <citation type="submission" date="2022-03" db="EMBL/GenBank/DDBJ databases">
        <title>Fererhizobium litorale gen. nov., sp. nov., isolated from sandy sediments of the Sea of Japan seashore.</title>
        <authorList>
            <person name="Romanenko L."/>
            <person name="Kurilenko V."/>
            <person name="Otstavnykh N."/>
            <person name="Svetashev V."/>
            <person name="Tekutyeva L."/>
            <person name="Isaeva M."/>
            <person name="Mikhailov V."/>
        </authorList>
    </citation>
    <scope>NUCLEOTIDE SEQUENCE</scope>
    <source>
        <strain evidence="3">KMM 9576</strain>
    </source>
</reference>
<feature type="chain" id="PRO_5041932592" evidence="1">
    <location>
        <begin position="24"/>
        <end position="194"/>
    </location>
</feature>
<dbReference type="SMART" id="SM00867">
    <property type="entry name" value="YceI"/>
    <property type="match status" value="1"/>
</dbReference>
<comment type="caution">
    <text evidence="3">The sequence shown here is derived from an EMBL/GenBank/DDBJ whole genome shotgun (WGS) entry which is preliminary data.</text>
</comment>
<evidence type="ECO:0000259" key="2">
    <source>
        <dbReference type="SMART" id="SM00867"/>
    </source>
</evidence>